<keyword evidence="4" id="KW-1185">Reference proteome</keyword>
<evidence type="ECO:0000313" key="3">
    <source>
        <dbReference type="EMBL" id="MDR4305563.1"/>
    </source>
</evidence>
<reference evidence="3" key="1">
    <citation type="submission" date="2020-10" db="EMBL/GenBank/DDBJ databases">
        <authorList>
            <person name="Abbas A."/>
            <person name="Razzaq R."/>
            <person name="Waqas M."/>
            <person name="Abbas N."/>
            <person name="Nielsen T.K."/>
            <person name="Hansen L.H."/>
            <person name="Hussain S."/>
            <person name="Shahid M."/>
        </authorList>
    </citation>
    <scope>NUCLEOTIDE SEQUENCE</scope>
    <source>
        <strain evidence="3">S14</strain>
    </source>
</reference>
<gene>
    <name evidence="3" type="ORF">IHQ68_02860</name>
</gene>
<protein>
    <submittedName>
        <fullName evidence="3">AsmA family protein</fullName>
    </submittedName>
</protein>
<dbReference type="PANTHER" id="PTHR30441:SF4">
    <property type="entry name" value="PROTEIN ASMA"/>
    <property type="match status" value="1"/>
</dbReference>
<dbReference type="EMBL" id="JADBEO010000004">
    <property type="protein sequence ID" value="MDR4305563.1"/>
    <property type="molecule type" value="Genomic_DNA"/>
</dbReference>
<accession>A0ABU1DC06</accession>
<feature type="compositionally biased region" description="Basic and acidic residues" evidence="1">
    <location>
        <begin position="1113"/>
        <end position="1145"/>
    </location>
</feature>
<proteinExistence type="predicted"/>
<feature type="compositionally biased region" description="Low complexity" evidence="1">
    <location>
        <begin position="1149"/>
        <end position="1164"/>
    </location>
</feature>
<evidence type="ECO:0000259" key="2">
    <source>
        <dbReference type="Pfam" id="PF05170"/>
    </source>
</evidence>
<feature type="region of interest" description="Disordered" evidence="1">
    <location>
        <begin position="1113"/>
        <end position="1213"/>
    </location>
</feature>
<dbReference type="Pfam" id="PF05170">
    <property type="entry name" value="AsmA"/>
    <property type="match status" value="2"/>
</dbReference>
<name>A0ABU1DC06_9HYPH</name>
<evidence type="ECO:0000256" key="1">
    <source>
        <dbReference type="SAM" id="MobiDB-lite"/>
    </source>
</evidence>
<dbReference type="InterPro" id="IPR052894">
    <property type="entry name" value="AsmA-related"/>
</dbReference>
<comment type="caution">
    <text evidence="3">The sequence shown here is derived from an EMBL/GenBank/DDBJ whole genome shotgun (WGS) entry which is preliminary data.</text>
</comment>
<dbReference type="Proteomes" id="UP001181622">
    <property type="component" value="Unassembled WGS sequence"/>
</dbReference>
<evidence type="ECO:0000313" key="4">
    <source>
        <dbReference type="Proteomes" id="UP001181622"/>
    </source>
</evidence>
<sequence>MNTTLTGLGLALVLALLAALIGPWFVNWTAYKDAFAREASVLIGVPVTVSGAMDVRLLPTPYVRMRGLSAGSGRTTISADEVEAELAIAPLLRGELKAERAKLVRPRISLAVAADGTVTTTVQGGRKPARMDSVSLDRLEIVDGSVTVTAPAGRYVVDGVFGMAEAGSLDGPFRFEGGAGPAGARVDVRLSTSRLNKGAMRLKLALQRSGRAETLDLDGGLELAAVPVFDGKLTVARPAAKEAGDREPWRAAAAVRADPTAVQLSAIDFVYGPDDRALRLGGRAEARLGERPRLDLALETRQIDFDRFLGDARPKTPAAIVRTLLEAFGGAPWPKIDGAAAIDAKSVVLAGDVIQNLRLDLASERAGWRVRKASAVFPGGASLSGTGALAFSGSDPGFAGEAELSVADLSGLRRWLSGGQEIGGPVRSVSAKGRVRAGLAAVSLDDATLIADGARSTGRVSWRAGEAGARDRVEAALVSEALDLDALGIDRVLKSAVARSGFDLFLALDAKSLTLSGLRMAGVSIDGAWDAAGLDLKRFDVRDAAGAVLSGAGKISGGLDRPRGHVSFDLDTRSPASFAALARAAGAPQGLVDAFEQRAGALAPVDVQIDLDAGESGESASVTGVAAGGRLDARISTTELSVDAPATIEASLSSPDGHRLAALAGLRLSPAAAANGGEIRLKASGAISKGMTGQARLAALGLDLTGEGAIALAPEVGLSSEARWRLKSDDLTEFGEAIGRLSPGASPKTPADLSAKVSLGPDGARIEELAGRAGGLSVKGELEVPYDASRPFAGRLAFDQLPAGALIALALPRQEGAASDRSVWNAAPFGPAALRGLQGRIETSVEELALAGEAASDARFGLVFRPSGIGVENFTARLDGGRLSGAASVSRSGDDATASVALNVEGVALQRIAGLAGNDPHLSGVADLKLDAQGTGRSPSALIGAMTGAGTLTLRDAKLRRLDPAAIDRIEPLVESGLALEAPRVAEALDREFSARDLEFAAVVAPFTVSAGVARSGTLSAENATTRLAGGASIDLRRLLLDADLTLQPKRPDAAQVGVSFEGPLASPRRRIDATAFTGWLSVRAVERETKRIEAMEADIKERARLARLRAEEERAKAEEEKRRQDEERRKADAERRKREAEIRALTDALPKPAPSTAPTLPSTIDISPLAPEATPRLAPPAGVFAPQGRAGAPRAEPLGPPQSILPPAIGHQ</sequence>
<dbReference type="RefSeq" id="WP_309388671.1">
    <property type="nucleotide sequence ID" value="NZ_JADBEO010000004.1"/>
</dbReference>
<feature type="domain" description="AsmA" evidence="2">
    <location>
        <begin position="10"/>
        <end position="119"/>
    </location>
</feature>
<dbReference type="InterPro" id="IPR007844">
    <property type="entry name" value="AsmA"/>
</dbReference>
<dbReference type="PANTHER" id="PTHR30441">
    <property type="entry name" value="DUF748 DOMAIN-CONTAINING PROTEIN"/>
    <property type="match status" value="1"/>
</dbReference>
<organism evidence="3 4">
    <name type="scientific">Chelatococcus sambhunathii</name>
    <dbReference type="NCBI Taxonomy" id="363953"/>
    <lineage>
        <taxon>Bacteria</taxon>
        <taxon>Pseudomonadati</taxon>
        <taxon>Pseudomonadota</taxon>
        <taxon>Alphaproteobacteria</taxon>
        <taxon>Hyphomicrobiales</taxon>
        <taxon>Chelatococcaceae</taxon>
        <taxon>Chelatococcus</taxon>
    </lineage>
</organism>
<feature type="domain" description="AsmA" evidence="2">
    <location>
        <begin position="817"/>
        <end position="960"/>
    </location>
</feature>